<dbReference type="InterPro" id="IPR007498">
    <property type="entry name" value="PqiA-like"/>
</dbReference>
<evidence type="ECO:0000256" key="2">
    <source>
        <dbReference type="ARBA" id="ARBA00022475"/>
    </source>
</evidence>
<dbReference type="RefSeq" id="WP_208995204.1">
    <property type="nucleotide sequence ID" value="NZ_SMLY01000057.1"/>
</dbReference>
<evidence type="ECO:0000256" key="3">
    <source>
        <dbReference type="ARBA" id="ARBA00022519"/>
    </source>
</evidence>
<protein>
    <submittedName>
        <fullName evidence="8">Paraquat-inducible protein A</fullName>
    </submittedName>
</protein>
<comment type="subcellular location">
    <subcellularLocation>
        <location evidence="1">Cell inner membrane</location>
    </subcellularLocation>
</comment>
<keyword evidence="5 7" id="KW-1133">Transmembrane helix</keyword>
<accession>A0A562SUG8</accession>
<keyword evidence="9" id="KW-1185">Reference proteome</keyword>
<name>A0A562SUG8_9HYPH</name>
<dbReference type="GO" id="GO:0005886">
    <property type="term" value="C:plasma membrane"/>
    <property type="evidence" value="ECO:0007669"/>
    <property type="project" value="UniProtKB-SubCell"/>
</dbReference>
<evidence type="ECO:0000256" key="1">
    <source>
        <dbReference type="ARBA" id="ARBA00004533"/>
    </source>
</evidence>
<organism evidence="8 9">
    <name type="scientific">Roseibium hamelinense</name>
    <dbReference type="NCBI Taxonomy" id="150831"/>
    <lineage>
        <taxon>Bacteria</taxon>
        <taxon>Pseudomonadati</taxon>
        <taxon>Pseudomonadota</taxon>
        <taxon>Alphaproteobacteria</taxon>
        <taxon>Hyphomicrobiales</taxon>
        <taxon>Stappiaceae</taxon>
        <taxon>Roseibium</taxon>
    </lineage>
</organism>
<evidence type="ECO:0000313" key="9">
    <source>
        <dbReference type="Proteomes" id="UP000320593"/>
    </source>
</evidence>
<keyword evidence="4 7" id="KW-0812">Transmembrane</keyword>
<evidence type="ECO:0000313" key="8">
    <source>
        <dbReference type="EMBL" id="TWI84833.1"/>
    </source>
</evidence>
<sequence>MRTAREYGLAVCQSCGWLVQDAPARCDRCGRKVHFRNPASLQKVWAYWLAGVIAYIPGNTYPIMITKSVAGENAATIIGGVLTLIHHQSYLVAGVVFIASIVIPVSKFLVIAWLALSIQRGQATGEHTRLHAYEATEFIGRWSMVDVFVVAALAALIQLGALVSIQPGIGIQAFALSVIFTMLSANAFDARLIWDREQDKENDDDNL</sequence>
<dbReference type="Pfam" id="PF04403">
    <property type="entry name" value="PqiA"/>
    <property type="match status" value="1"/>
</dbReference>
<keyword evidence="3" id="KW-0997">Cell inner membrane</keyword>
<evidence type="ECO:0000256" key="7">
    <source>
        <dbReference type="SAM" id="Phobius"/>
    </source>
</evidence>
<gene>
    <name evidence="8" type="ORF">JM93_03170</name>
</gene>
<dbReference type="Proteomes" id="UP000320593">
    <property type="component" value="Unassembled WGS sequence"/>
</dbReference>
<evidence type="ECO:0000256" key="4">
    <source>
        <dbReference type="ARBA" id="ARBA00022692"/>
    </source>
</evidence>
<evidence type="ECO:0000256" key="5">
    <source>
        <dbReference type="ARBA" id="ARBA00022989"/>
    </source>
</evidence>
<dbReference type="PANTHER" id="PTHR30462:SF3">
    <property type="entry name" value="INTERMEMBRANE TRANSPORT PROTEIN PQIA"/>
    <property type="match status" value="1"/>
</dbReference>
<feature type="transmembrane region" description="Helical" evidence="7">
    <location>
        <begin position="139"/>
        <end position="163"/>
    </location>
</feature>
<reference evidence="8 9" key="1">
    <citation type="submission" date="2019-07" db="EMBL/GenBank/DDBJ databases">
        <title>Genomic Encyclopedia of Archaeal and Bacterial Type Strains, Phase II (KMG-II): from individual species to whole genera.</title>
        <authorList>
            <person name="Goeker M."/>
        </authorList>
    </citation>
    <scope>NUCLEOTIDE SEQUENCE [LARGE SCALE GENOMIC DNA]</scope>
    <source>
        <strain evidence="8 9">ATCC BAA-252</strain>
    </source>
</reference>
<dbReference type="InterPro" id="IPR051800">
    <property type="entry name" value="PqiA-PqiB_transport"/>
</dbReference>
<keyword evidence="2" id="KW-1003">Cell membrane</keyword>
<dbReference type="EMBL" id="VLLF01000007">
    <property type="protein sequence ID" value="TWI84833.1"/>
    <property type="molecule type" value="Genomic_DNA"/>
</dbReference>
<keyword evidence="6 7" id="KW-0472">Membrane</keyword>
<comment type="caution">
    <text evidence="8">The sequence shown here is derived from an EMBL/GenBank/DDBJ whole genome shotgun (WGS) entry which is preliminary data.</text>
</comment>
<proteinExistence type="predicted"/>
<dbReference type="AlphaFoldDB" id="A0A562SUG8"/>
<feature type="transmembrane region" description="Helical" evidence="7">
    <location>
        <begin position="90"/>
        <end position="118"/>
    </location>
</feature>
<evidence type="ECO:0000256" key="6">
    <source>
        <dbReference type="ARBA" id="ARBA00023136"/>
    </source>
</evidence>
<dbReference type="PANTHER" id="PTHR30462">
    <property type="entry name" value="INTERMEMBRANE TRANSPORT PROTEIN PQIB-RELATED"/>
    <property type="match status" value="1"/>
</dbReference>
<feature type="transmembrane region" description="Helical" evidence="7">
    <location>
        <begin position="169"/>
        <end position="188"/>
    </location>
</feature>